<evidence type="ECO:0000256" key="1">
    <source>
        <dbReference type="SAM" id="SignalP"/>
    </source>
</evidence>
<evidence type="ECO:0000313" key="3">
    <source>
        <dbReference type="Proteomes" id="UP000075901"/>
    </source>
</evidence>
<feature type="chain" id="PRO_5008135964" evidence="1">
    <location>
        <begin position="21"/>
        <end position="116"/>
    </location>
</feature>
<keyword evidence="3" id="KW-1185">Reference proteome</keyword>
<feature type="signal peptide" evidence="1">
    <location>
        <begin position="1"/>
        <end position="20"/>
    </location>
</feature>
<keyword evidence="1" id="KW-0732">Signal</keyword>
<dbReference type="EnsemblMetazoa" id="AMAM008764-RA">
    <property type="protein sequence ID" value="AMAM008764-PA"/>
    <property type="gene ID" value="AMAM008764"/>
</dbReference>
<proteinExistence type="predicted"/>
<accession>A0A182SKV1</accession>
<dbReference type="VEuPathDB" id="VectorBase:AMAM008764"/>
<sequence length="116" mass="11592">MKCILPLGAVLSVALVAVVAIPANFHYGAGGGYNINGTGQSFDFSGDSNGTAPAFPDFGSFLPNLTQPLGSGFGLPAFNLPPSWANFTDTISSIFPGLGGGFFGNGQGGGGFPFIG</sequence>
<organism evidence="2 3">
    <name type="scientific">Anopheles maculatus</name>
    <dbReference type="NCBI Taxonomy" id="74869"/>
    <lineage>
        <taxon>Eukaryota</taxon>
        <taxon>Metazoa</taxon>
        <taxon>Ecdysozoa</taxon>
        <taxon>Arthropoda</taxon>
        <taxon>Hexapoda</taxon>
        <taxon>Insecta</taxon>
        <taxon>Pterygota</taxon>
        <taxon>Neoptera</taxon>
        <taxon>Endopterygota</taxon>
        <taxon>Diptera</taxon>
        <taxon>Nematocera</taxon>
        <taxon>Culicoidea</taxon>
        <taxon>Culicidae</taxon>
        <taxon>Anophelinae</taxon>
        <taxon>Anopheles</taxon>
        <taxon>Anopheles maculatus group</taxon>
    </lineage>
</organism>
<dbReference type="AlphaFoldDB" id="A0A182SKV1"/>
<dbReference type="Proteomes" id="UP000075901">
    <property type="component" value="Unassembled WGS sequence"/>
</dbReference>
<reference evidence="3" key="1">
    <citation type="submission" date="2013-09" db="EMBL/GenBank/DDBJ databases">
        <title>The Genome Sequence of Anopheles maculatus species B.</title>
        <authorList>
            <consortium name="The Broad Institute Genomics Platform"/>
            <person name="Neafsey D.E."/>
            <person name="Besansky N."/>
            <person name="Howell P."/>
            <person name="Walton C."/>
            <person name="Young S.K."/>
            <person name="Zeng Q."/>
            <person name="Gargeya S."/>
            <person name="Fitzgerald M."/>
            <person name="Haas B."/>
            <person name="Abouelleil A."/>
            <person name="Allen A.W."/>
            <person name="Alvarado L."/>
            <person name="Arachchi H.M."/>
            <person name="Berlin A.M."/>
            <person name="Chapman S.B."/>
            <person name="Gainer-Dewar J."/>
            <person name="Goldberg J."/>
            <person name="Griggs A."/>
            <person name="Gujja S."/>
            <person name="Hansen M."/>
            <person name="Howarth C."/>
            <person name="Imamovic A."/>
            <person name="Ireland A."/>
            <person name="Larimer J."/>
            <person name="McCowan C."/>
            <person name="Murphy C."/>
            <person name="Pearson M."/>
            <person name="Poon T.W."/>
            <person name="Priest M."/>
            <person name="Roberts A."/>
            <person name="Saif S."/>
            <person name="Shea T."/>
            <person name="Sisk P."/>
            <person name="Sykes S."/>
            <person name="Wortman J."/>
            <person name="Nusbaum C."/>
            <person name="Birren B."/>
        </authorList>
    </citation>
    <scope>NUCLEOTIDE SEQUENCE [LARGE SCALE GENOMIC DNA]</scope>
    <source>
        <strain evidence="3">maculatus3</strain>
    </source>
</reference>
<protein>
    <submittedName>
        <fullName evidence="2">Uncharacterized protein</fullName>
    </submittedName>
</protein>
<reference evidence="2" key="2">
    <citation type="submission" date="2020-05" db="UniProtKB">
        <authorList>
            <consortium name="EnsemblMetazoa"/>
        </authorList>
    </citation>
    <scope>IDENTIFICATION</scope>
    <source>
        <strain evidence="2">maculatus3</strain>
    </source>
</reference>
<evidence type="ECO:0000313" key="2">
    <source>
        <dbReference type="EnsemblMetazoa" id="AMAM008764-PA"/>
    </source>
</evidence>
<name>A0A182SKV1_9DIPT</name>